<keyword evidence="3" id="KW-1185">Reference proteome</keyword>
<dbReference type="AlphaFoldDB" id="A0A934R282"/>
<protein>
    <submittedName>
        <fullName evidence="2">Uncharacterized protein</fullName>
    </submittedName>
</protein>
<dbReference type="RefSeq" id="WP_200350072.1">
    <property type="nucleotide sequence ID" value="NZ_BAABHZ010000005.1"/>
</dbReference>
<name>A0A934R282_9BACT</name>
<organism evidence="2 3">
    <name type="scientific">Luteolibacter yonseiensis</name>
    <dbReference type="NCBI Taxonomy" id="1144680"/>
    <lineage>
        <taxon>Bacteria</taxon>
        <taxon>Pseudomonadati</taxon>
        <taxon>Verrucomicrobiota</taxon>
        <taxon>Verrucomicrobiia</taxon>
        <taxon>Verrucomicrobiales</taxon>
        <taxon>Verrucomicrobiaceae</taxon>
        <taxon>Luteolibacter</taxon>
    </lineage>
</organism>
<reference evidence="2" key="1">
    <citation type="submission" date="2021-01" db="EMBL/GenBank/DDBJ databases">
        <title>Modified the classification status of verrucomicrobia.</title>
        <authorList>
            <person name="Feng X."/>
        </authorList>
    </citation>
    <scope>NUCLEOTIDE SEQUENCE</scope>
    <source>
        <strain evidence="2">JCM 18052</strain>
    </source>
</reference>
<accession>A0A934R282</accession>
<sequence>MYQEPDSPYFSADLIGADGKLKRLHKGASPPPPPPTPPPPVRDTNRQVAREGDLARAAAAKRMGYAATIRPQKSLLGGSYDDPGSRKLL</sequence>
<proteinExistence type="predicted"/>
<feature type="compositionally biased region" description="Pro residues" evidence="1">
    <location>
        <begin position="29"/>
        <end position="41"/>
    </location>
</feature>
<dbReference type="Proteomes" id="UP000600139">
    <property type="component" value="Unassembled WGS sequence"/>
</dbReference>
<comment type="caution">
    <text evidence="2">The sequence shown here is derived from an EMBL/GenBank/DDBJ whole genome shotgun (WGS) entry which is preliminary data.</text>
</comment>
<feature type="region of interest" description="Disordered" evidence="1">
    <location>
        <begin position="20"/>
        <end position="45"/>
    </location>
</feature>
<evidence type="ECO:0000313" key="2">
    <source>
        <dbReference type="EMBL" id="MBK1815102.1"/>
    </source>
</evidence>
<dbReference type="EMBL" id="JAENIK010000005">
    <property type="protein sequence ID" value="MBK1815102.1"/>
    <property type="molecule type" value="Genomic_DNA"/>
</dbReference>
<evidence type="ECO:0000256" key="1">
    <source>
        <dbReference type="SAM" id="MobiDB-lite"/>
    </source>
</evidence>
<gene>
    <name evidence="2" type="ORF">JIN84_05735</name>
</gene>
<evidence type="ECO:0000313" key="3">
    <source>
        <dbReference type="Proteomes" id="UP000600139"/>
    </source>
</evidence>